<dbReference type="GO" id="GO:0005524">
    <property type="term" value="F:ATP binding"/>
    <property type="evidence" value="ECO:0007669"/>
    <property type="project" value="UniProtKB-UniRule"/>
</dbReference>
<dbReference type="eggNOG" id="COG0153">
    <property type="taxonomic scope" value="Bacteria"/>
</dbReference>
<keyword evidence="3" id="KW-0479">Metal-binding</keyword>
<dbReference type="Pfam" id="PF00288">
    <property type="entry name" value="GHMP_kinases_N"/>
    <property type="match status" value="1"/>
</dbReference>
<evidence type="ECO:0000259" key="12">
    <source>
        <dbReference type="Pfam" id="PF00288"/>
    </source>
</evidence>
<keyword evidence="9" id="KW-0119">Carbohydrate metabolism</keyword>
<evidence type="ECO:0000256" key="10">
    <source>
        <dbReference type="NCBIfam" id="TIGR00131"/>
    </source>
</evidence>
<dbReference type="KEGG" id="fri:FraEuI1c_5650"/>
<dbReference type="HOGENOM" id="CLU_017814_2_1_11"/>
<dbReference type="FunFam" id="3.30.70.890:FF:000001">
    <property type="entry name" value="Galactokinase"/>
    <property type="match status" value="1"/>
</dbReference>
<dbReference type="GO" id="GO:0005829">
    <property type="term" value="C:cytosol"/>
    <property type="evidence" value="ECO:0007669"/>
    <property type="project" value="TreeGrafter"/>
</dbReference>
<dbReference type="InterPro" id="IPR006204">
    <property type="entry name" value="GHMP_kinase_N_dom"/>
</dbReference>
<dbReference type="PIRSF" id="PIRSF000530">
    <property type="entry name" value="Galactokinase"/>
    <property type="match status" value="1"/>
</dbReference>
<keyword evidence="8" id="KW-0299">Galactose metabolism</keyword>
<evidence type="ECO:0000313" key="15">
    <source>
        <dbReference type="EMBL" id="ADP83634.1"/>
    </source>
</evidence>
<dbReference type="InterPro" id="IPR020568">
    <property type="entry name" value="Ribosomal_Su5_D2-typ_SF"/>
</dbReference>
<accession>E3IUE9</accession>
<proteinExistence type="inferred from homology"/>
<dbReference type="OrthoDB" id="250531at2"/>
<feature type="region of interest" description="Disordered" evidence="11">
    <location>
        <begin position="82"/>
        <end position="102"/>
    </location>
</feature>
<dbReference type="PROSITE" id="PS00627">
    <property type="entry name" value="GHMP_KINASES_ATP"/>
    <property type="match status" value="1"/>
</dbReference>
<feature type="region of interest" description="Disordered" evidence="11">
    <location>
        <begin position="403"/>
        <end position="428"/>
    </location>
</feature>
<dbReference type="Proteomes" id="UP000002484">
    <property type="component" value="Chromosome"/>
</dbReference>
<evidence type="ECO:0000256" key="4">
    <source>
        <dbReference type="ARBA" id="ARBA00022741"/>
    </source>
</evidence>
<dbReference type="SUPFAM" id="SSF54211">
    <property type="entry name" value="Ribosomal protein S5 domain 2-like"/>
    <property type="match status" value="1"/>
</dbReference>
<dbReference type="PRINTS" id="PR00473">
    <property type="entry name" value="GALCTOKINASE"/>
</dbReference>
<evidence type="ECO:0000256" key="3">
    <source>
        <dbReference type="ARBA" id="ARBA00022723"/>
    </source>
</evidence>
<feature type="domain" description="GHMP kinase N-terminal" evidence="12">
    <location>
        <begin position="110"/>
        <end position="194"/>
    </location>
</feature>
<dbReference type="STRING" id="298654.FraEuI1c_5650"/>
<dbReference type="InterPro" id="IPR000705">
    <property type="entry name" value="Galactokinase"/>
</dbReference>
<dbReference type="Gene3D" id="3.30.70.890">
    <property type="entry name" value="GHMP kinase, C-terminal domain"/>
    <property type="match status" value="1"/>
</dbReference>
<evidence type="ECO:0000256" key="6">
    <source>
        <dbReference type="ARBA" id="ARBA00022840"/>
    </source>
</evidence>
<dbReference type="Gene3D" id="3.30.230.10">
    <property type="match status" value="1"/>
</dbReference>
<evidence type="ECO:0000256" key="5">
    <source>
        <dbReference type="ARBA" id="ARBA00022777"/>
    </source>
</evidence>
<dbReference type="PANTHER" id="PTHR10457:SF7">
    <property type="entry name" value="GALACTOKINASE-RELATED"/>
    <property type="match status" value="1"/>
</dbReference>
<dbReference type="PRINTS" id="PR00959">
    <property type="entry name" value="MEVGALKINASE"/>
</dbReference>
<sequence length="428" mass="43959">MRQSGSPPARDRAVADFAAAFGGRPTALVRSPARVNLIGEHTDYNDGLCLPAAIDLEMWVALRPSPGAAGRGGAIELVSETEPAPARVDLPPPGTPPRAGTRPAPGWAGYVEGVAVMLAAAHGDLDGWQGAVASDVPKGAGLSSSASLELAVAAGCAHVTGLPWDARSMARLAHRAENTWVGAATGLLDQLACAGGVAGHALLVDCRDETVEPVALPEEVAIVVLDTSTRRRIVTSAYADRRAECARAARLLGVPALRDAGLGLLAEGAWRLDPVTYARARHVVTENRRVLDMAAALRAGDLAAAGGLLTEGHRSIRDDFAVSSLELDAMVEAALAAPGCYGARMTGGGFAGCAMALVERSRLDAFVPAVREGYRAATGRSSCVLPCSAVAGTAVEPFRDLCEVGPPGPQNSAGDGRRDGLDLGGHRC</sequence>
<keyword evidence="4" id="KW-0547">Nucleotide-binding</keyword>
<organism evidence="15 16">
    <name type="scientific">Pseudofrankia inefficax (strain DSM 45817 / CECT 9037 / DDB 130130 / EuI1c)</name>
    <name type="common">Frankia inefficax</name>
    <dbReference type="NCBI Taxonomy" id="298654"/>
    <lineage>
        <taxon>Bacteria</taxon>
        <taxon>Bacillati</taxon>
        <taxon>Actinomycetota</taxon>
        <taxon>Actinomycetes</taxon>
        <taxon>Frankiales</taxon>
        <taxon>Frankiaceae</taxon>
        <taxon>Pseudofrankia</taxon>
    </lineage>
</organism>
<dbReference type="GO" id="GO:0004335">
    <property type="term" value="F:galactokinase activity"/>
    <property type="evidence" value="ECO:0007669"/>
    <property type="project" value="UniProtKB-UniRule"/>
</dbReference>
<dbReference type="InterPro" id="IPR036554">
    <property type="entry name" value="GHMP_kinase_C_sf"/>
</dbReference>
<feature type="compositionally biased region" description="Basic and acidic residues" evidence="11">
    <location>
        <begin position="415"/>
        <end position="428"/>
    </location>
</feature>
<dbReference type="EMBL" id="CP002299">
    <property type="protein sequence ID" value="ADP83634.1"/>
    <property type="molecule type" value="Genomic_DNA"/>
</dbReference>
<gene>
    <name evidence="15" type="ordered locus">FraEuI1c_5650</name>
</gene>
<dbReference type="GO" id="GO:0006012">
    <property type="term" value="P:galactose metabolic process"/>
    <property type="evidence" value="ECO:0007669"/>
    <property type="project" value="UniProtKB-UniRule"/>
</dbReference>
<keyword evidence="6" id="KW-0067">ATP-binding</keyword>
<dbReference type="PANTHER" id="PTHR10457">
    <property type="entry name" value="MEVALONATE KINASE/GALACTOKINASE"/>
    <property type="match status" value="1"/>
</dbReference>
<protein>
    <recommendedName>
        <fullName evidence="10">Galactokinase</fullName>
        <ecNumber evidence="10">2.7.1.6</ecNumber>
    </recommendedName>
</protein>
<keyword evidence="16" id="KW-1185">Reference proteome</keyword>
<dbReference type="GO" id="GO:0046872">
    <property type="term" value="F:metal ion binding"/>
    <property type="evidence" value="ECO:0007669"/>
    <property type="project" value="UniProtKB-KW"/>
</dbReference>
<dbReference type="InterPro" id="IPR006203">
    <property type="entry name" value="GHMP_knse_ATP-bd_CS"/>
</dbReference>
<reference evidence="15 16" key="1">
    <citation type="submission" date="2010-10" db="EMBL/GenBank/DDBJ databases">
        <title>Complete sequence of Frankia sp. EuI1c.</title>
        <authorList>
            <consortium name="US DOE Joint Genome Institute"/>
            <person name="Lucas S."/>
            <person name="Copeland A."/>
            <person name="Lapidus A."/>
            <person name="Cheng J.-F."/>
            <person name="Bruce D."/>
            <person name="Goodwin L."/>
            <person name="Pitluck S."/>
            <person name="Chertkov O."/>
            <person name="Detter J.C."/>
            <person name="Han C."/>
            <person name="Tapia R."/>
            <person name="Land M."/>
            <person name="Hauser L."/>
            <person name="Jeffries C."/>
            <person name="Kyrpides N."/>
            <person name="Ivanova N."/>
            <person name="Mikhailova N."/>
            <person name="Beauchemin N."/>
            <person name="Sen A."/>
            <person name="Sur S.A."/>
            <person name="Gtari M."/>
            <person name="Wall L."/>
            <person name="Tisa L."/>
            <person name="Woyke T."/>
        </authorList>
    </citation>
    <scope>NUCLEOTIDE SEQUENCE [LARGE SCALE GENOMIC DNA]</scope>
    <source>
        <strain evidence="16">DSM 45817 / CECT 9037 / EuI1c</strain>
    </source>
</reference>
<keyword evidence="5 15" id="KW-0418">Kinase</keyword>
<comment type="similarity">
    <text evidence="1">Belongs to the GHMP kinase family. GalK subfamily.</text>
</comment>
<dbReference type="SUPFAM" id="SSF55060">
    <property type="entry name" value="GHMP Kinase, C-terminal domain"/>
    <property type="match status" value="1"/>
</dbReference>
<evidence type="ECO:0000256" key="7">
    <source>
        <dbReference type="ARBA" id="ARBA00022842"/>
    </source>
</evidence>
<dbReference type="AlphaFoldDB" id="E3IUE9"/>
<feature type="domain" description="Galactokinase N-terminal" evidence="14">
    <location>
        <begin position="16"/>
        <end position="64"/>
    </location>
</feature>
<dbReference type="InterPro" id="IPR013750">
    <property type="entry name" value="GHMP_kinase_C_dom"/>
</dbReference>
<keyword evidence="7" id="KW-0460">Magnesium</keyword>
<keyword evidence="2" id="KW-0808">Transferase</keyword>
<dbReference type="Pfam" id="PF10509">
    <property type="entry name" value="GalKase_gal_bdg"/>
    <property type="match status" value="1"/>
</dbReference>
<dbReference type="InParanoid" id="E3IUE9"/>
<evidence type="ECO:0000256" key="11">
    <source>
        <dbReference type="SAM" id="MobiDB-lite"/>
    </source>
</evidence>
<evidence type="ECO:0000256" key="8">
    <source>
        <dbReference type="ARBA" id="ARBA00023144"/>
    </source>
</evidence>
<evidence type="ECO:0000313" key="16">
    <source>
        <dbReference type="Proteomes" id="UP000002484"/>
    </source>
</evidence>
<dbReference type="RefSeq" id="WP_013426752.1">
    <property type="nucleotide sequence ID" value="NC_014666.1"/>
</dbReference>
<dbReference type="EC" id="2.7.1.6" evidence="10"/>
<dbReference type="InterPro" id="IPR019539">
    <property type="entry name" value="GalKase_N"/>
</dbReference>
<evidence type="ECO:0000259" key="14">
    <source>
        <dbReference type="Pfam" id="PF10509"/>
    </source>
</evidence>
<evidence type="ECO:0000256" key="1">
    <source>
        <dbReference type="ARBA" id="ARBA00006566"/>
    </source>
</evidence>
<dbReference type="Pfam" id="PF08544">
    <property type="entry name" value="GHMP_kinases_C"/>
    <property type="match status" value="1"/>
</dbReference>
<evidence type="ECO:0000256" key="2">
    <source>
        <dbReference type="ARBA" id="ARBA00022679"/>
    </source>
</evidence>
<feature type="domain" description="GHMP kinase C-terminal" evidence="13">
    <location>
        <begin position="293"/>
        <end position="375"/>
    </location>
</feature>
<dbReference type="InterPro" id="IPR014721">
    <property type="entry name" value="Ribsml_uS5_D2-typ_fold_subgr"/>
</dbReference>
<dbReference type="NCBIfam" id="TIGR00131">
    <property type="entry name" value="gal_kin"/>
    <property type="match status" value="1"/>
</dbReference>
<name>E3IUE9_PSEI1</name>
<evidence type="ECO:0000256" key="9">
    <source>
        <dbReference type="ARBA" id="ARBA00023277"/>
    </source>
</evidence>
<dbReference type="FunCoup" id="E3IUE9">
    <property type="interactions" value="236"/>
</dbReference>
<evidence type="ECO:0000259" key="13">
    <source>
        <dbReference type="Pfam" id="PF08544"/>
    </source>
</evidence>
<dbReference type="InterPro" id="IPR006206">
    <property type="entry name" value="Mevalonate/galactokinase"/>
</dbReference>